<feature type="non-terminal residue" evidence="1">
    <location>
        <position position="1"/>
    </location>
</feature>
<organism evidence="1 2">
    <name type="scientific">Spiromyces aspiralis</name>
    <dbReference type="NCBI Taxonomy" id="68401"/>
    <lineage>
        <taxon>Eukaryota</taxon>
        <taxon>Fungi</taxon>
        <taxon>Fungi incertae sedis</taxon>
        <taxon>Zoopagomycota</taxon>
        <taxon>Kickxellomycotina</taxon>
        <taxon>Kickxellomycetes</taxon>
        <taxon>Kickxellales</taxon>
        <taxon>Kickxellaceae</taxon>
        <taxon>Spiromyces</taxon>
    </lineage>
</organism>
<name>A0ACC1HLY9_9FUNG</name>
<sequence length="81" mass="9241">DKNYSQQGSNRLSLVISSKFDQTRDQYFELPSDKYQVTPNSFSATDHQVQVLLKNDAGIYNILLKSANNWLASRDIVVKDC</sequence>
<comment type="caution">
    <text evidence="1">The sequence shown here is derived from an EMBL/GenBank/DDBJ whole genome shotgun (WGS) entry which is preliminary data.</text>
</comment>
<evidence type="ECO:0000313" key="1">
    <source>
        <dbReference type="EMBL" id="KAJ1677207.1"/>
    </source>
</evidence>
<keyword evidence="2" id="KW-1185">Reference proteome</keyword>
<dbReference type="EMBL" id="JAMZIH010002812">
    <property type="protein sequence ID" value="KAJ1677207.1"/>
    <property type="molecule type" value="Genomic_DNA"/>
</dbReference>
<reference evidence="1" key="1">
    <citation type="submission" date="2022-06" db="EMBL/GenBank/DDBJ databases">
        <title>Phylogenomic reconstructions and comparative analyses of Kickxellomycotina fungi.</title>
        <authorList>
            <person name="Reynolds N.K."/>
            <person name="Stajich J.E."/>
            <person name="Barry K."/>
            <person name="Grigoriev I.V."/>
            <person name="Crous P."/>
            <person name="Smith M.E."/>
        </authorList>
    </citation>
    <scope>NUCLEOTIDE SEQUENCE</scope>
    <source>
        <strain evidence="1">RSA 2271</strain>
    </source>
</reference>
<proteinExistence type="predicted"/>
<gene>
    <name evidence="1" type="ORF">EV182_006657</name>
</gene>
<accession>A0ACC1HLY9</accession>
<dbReference type="Proteomes" id="UP001145114">
    <property type="component" value="Unassembled WGS sequence"/>
</dbReference>
<evidence type="ECO:0000313" key="2">
    <source>
        <dbReference type="Proteomes" id="UP001145114"/>
    </source>
</evidence>
<protein>
    <submittedName>
        <fullName evidence="1">Uncharacterized protein</fullName>
    </submittedName>
</protein>